<name>A0A160N653_9GAMM</name>
<keyword evidence="2" id="KW-0732">Signal</keyword>
<feature type="chain" id="PRO_5007818745" description="DUF4124 domain-containing protein" evidence="2">
    <location>
        <begin position="22"/>
        <end position="144"/>
    </location>
</feature>
<protein>
    <recommendedName>
        <fullName evidence="3">DUF4124 domain-containing protein</fullName>
    </recommendedName>
</protein>
<dbReference type="Proteomes" id="UP000077255">
    <property type="component" value="Chromosome"/>
</dbReference>
<dbReference type="STRING" id="445710.ATSB10_37540"/>
<reference evidence="4 5" key="1">
    <citation type="submission" date="2016-02" db="EMBL/GenBank/DDBJ databases">
        <title>Complete genome sequencing and analysis of ATSB10, Dyella thiooxydans isolated from rhizosphere soil of sunflower (Helianthus annuus L.).</title>
        <authorList>
            <person name="Lee Y."/>
            <person name="Hwangbo K."/>
            <person name="Chung H."/>
            <person name="Yoo J."/>
            <person name="Kim K.Y."/>
            <person name="Sa T.M."/>
            <person name="Um Y."/>
            <person name="Madhaiyan M."/>
        </authorList>
    </citation>
    <scope>NUCLEOTIDE SEQUENCE [LARGE SCALE GENOMIC DNA]</scope>
    <source>
        <strain evidence="4 5">ATSB10</strain>
    </source>
</reference>
<feature type="domain" description="DUF4124" evidence="3">
    <location>
        <begin position="9"/>
        <end position="63"/>
    </location>
</feature>
<evidence type="ECO:0000313" key="5">
    <source>
        <dbReference type="Proteomes" id="UP000077255"/>
    </source>
</evidence>
<evidence type="ECO:0000259" key="3">
    <source>
        <dbReference type="Pfam" id="PF13511"/>
    </source>
</evidence>
<feature type="region of interest" description="Disordered" evidence="1">
    <location>
        <begin position="35"/>
        <end position="84"/>
    </location>
</feature>
<dbReference type="PATRIC" id="fig|445710.3.peg.3752"/>
<dbReference type="EMBL" id="CP014841">
    <property type="protein sequence ID" value="AND71208.1"/>
    <property type="molecule type" value="Genomic_DNA"/>
</dbReference>
<evidence type="ECO:0000256" key="1">
    <source>
        <dbReference type="SAM" id="MobiDB-lite"/>
    </source>
</evidence>
<dbReference type="PROSITE" id="PS51257">
    <property type="entry name" value="PROKAR_LIPOPROTEIN"/>
    <property type="match status" value="1"/>
</dbReference>
<dbReference type="Pfam" id="PF13511">
    <property type="entry name" value="DUF4124"/>
    <property type="match status" value="1"/>
</dbReference>
<dbReference type="KEGG" id="dtx:ATSB10_37540"/>
<evidence type="ECO:0000313" key="4">
    <source>
        <dbReference type="EMBL" id="AND71208.1"/>
    </source>
</evidence>
<dbReference type="OrthoDB" id="7068596at2"/>
<evidence type="ECO:0000256" key="2">
    <source>
        <dbReference type="SAM" id="SignalP"/>
    </source>
</evidence>
<sequence>MFRRPLFVLLLAASCSVSAQAYKWVDTHGVVHYTESAPPPGTKYKRITLTGDAEPLARPAAAPTGSQPADTGPEAVSSNLPMQDTPANRAKLCASLKTNLAALHGNGPVVMQQNGKQVLLDADQRKAQTDSAQAQYSQYCLEQQ</sequence>
<keyword evidence="5" id="KW-1185">Reference proteome</keyword>
<dbReference type="AlphaFoldDB" id="A0A160N653"/>
<dbReference type="InterPro" id="IPR025392">
    <property type="entry name" value="DUF4124"/>
</dbReference>
<organism evidence="4 5">
    <name type="scientific">Dyella thiooxydans</name>
    <dbReference type="NCBI Taxonomy" id="445710"/>
    <lineage>
        <taxon>Bacteria</taxon>
        <taxon>Pseudomonadati</taxon>
        <taxon>Pseudomonadota</taxon>
        <taxon>Gammaproteobacteria</taxon>
        <taxon>Lysobacterales</taxon>
        <taxon>Rhodanobacteraceae</taxon>
        <taxon>Dyella</taxon>
    </lineage>
</organism>
<accession>A0A160N653</accession>
<feature type="signal peptide" evidence="2">
    <location>
        <begin position="1"/>
        <end position="21"/>
    </location>
</feature>
<gene>
    <name evidence="4" type="ORF">ATSB10_37540</name>
</gene>
<proteinExistence type="predicted"/>
<dbReference type="RefSeq" id="WP_063674145.1">
    <property type="nucleotide sequence ID" value="NZ_CP014841.1"/>
</dbReference>